<feature type="compositionally biased region" description="Basic and acidic residues" evidence="1">
    <location>
        <begin position="78"/>
        <end position="97"/>
    </location>
</feature>
<feature type="compositionally biased region" description="Basic and acidic residues" evidence="1">
    <location>
        <begin position="28"/>
        <end position="43"/>
    </location>
</feature>
<feature type="compositionally biased region" description="Basic and acidic residues" evidence="1">
    <location>
        <begin position="106"/>
        <end position="158"/>
    </location>
</feature>
<accession>A0AA39C827</accession>
<organism evidence="2 3">
    <name type="scientific">Microctonus aethiopoides</name>
    <dbReference type="NCBI Taxonomy" id="144406"/>
    <lineage>
        <taxon>Eukaryota</taxon>
        <taxon>Metazoa</taxon>
        <taxon>Ecdysozoa</taxon>
        <taxon>Arthropoda</taxon>
        <taxon>Hexapoda</taxon>
        <taxon>Insecta</taxon>
        <taxon>Pterygota</taxon>
        <taxon>Neoptera</taxon>
        <taxon>Endopterygota</taxon>
        <taxon>Hymenoptera</taxon>
        <taxon>Apocrita</taxon>
        <taxon>Ichneumonoidea</taxon>
        <taxon>Braconidae</taxon>
        <taxon>Euphorinae</taxon>
        <taxon>Microctonus</taxon>
    </lineage>
</organism>
<gene>
    <name evidence="2" type="ORF">PV328_010103</name>
</gene>
<reference evidence="2" key="1">
    <citation type="journal article" date="2023" name="bioRxiv">
        <title>Scaffold-level genome assemblies of two parasitoid biocontrol wasps reveal the parthenogenesis mechanism and an associated novel virus.</title>
        <authorList>
            <person name="Inwood S."/>
            <person name="Skelly J."/>
            <person name="Guhlin J."/>
            <person name="Harrop T."/>
            <person name="Goldson S."/>
            <person name="Dearden P."/>
        </authorList>
    </citation>
    <scope>NUCLEOTIDE SEQUENCE</scope>
    <source>
        <strain evidence="2">Irish</strain>
        <tissue evidence="2">Whole body</tissue>
    </source>
</reference>
<sequence length="894" mass="104235">MSRNMKGGPRGKGYGNENSSRPTRTTRRTNDEVQRAIEGLKDIPDDELQEFLDDEEFMQGLNVVDAWDGDEELDDDYPSNRDAKERDFRRISRDRNRRDHRGTFHNNRDQRERQKREERRRDPSKSSKDIERDKMRTKRDADSKILAEKEKAIKHLLDSDTVVPPGTESEAIETDKRSVDRIDDPIRRSRERRRSLERHKISPNRRRSGDRIRLSSSRRTRSPHLISPERRRSSERHKKTGWERKASIERRERKCSAERHRRRQEERELRIASRRSRSRERQRSRSQDRFRRRWSRSPLGRRSSPRRRSISKSPSRRRKRSPFINEIARQFRDEALMSTAPSDPGYMHQQSMQRIQPPPLMSTPLHPSQVQMPPQHYMPHPSESMGASTMSGPSGPAGPPFIPFDVHSQPGTAMNFEPMAMHPIPQPDYIAPPISYNAPTTPAPMHSQLRQGFTQVDMRSPQPVPAPAPMEQTMMFNQQQQQCHSQLLQMSPSPQPDLGHSDVGHHHNYTNLRGGSGVVSAPYNGAHKTRQDRLKTPEPPVISDPKLKTASYPFEKTSLSSLLEASVSAKDSGHPVLYPGFKPEIIRHCELALCDLPDEDPRLKIKGRFFFDPSKEEPTNNEPITASNSILLQKNRDKSLWEEMIDNRIKEPPKIFIETHQKYCQTELEIDSKSTQTELEVADFCVQVCPGELQPSPREEKRPIMDRLDWNVRETYDYTQKVREVDDLRWSLSNSSQKRSWNRGISPQTSQEREDRHCSPELRPLELQDSRDYHRGSPIRNRESFPIHRGINRNNFSPHDRYSPDFRRGLDHQDEYLELRSDHSREESPMIIEDHHDDEIEIMEPESFVRESSWRGRGKSYGQSNPPHKNRSNRGKHSGGRSFRGRGGGYRGKF</sequence>
<feature type="compositionally biased region" description="Gly residues" evidence="1">
    <location>
        <begin position="885"/>
        <end position="894"/>
    </location>
</feature>
<proteinExistence type="predicted"/>
<feature type="compositionally biased region" description="Basic residues" evidence="1">
    <location>
        <begin position="189"/>
        <end position="206"/>
    </location>
</feature>
<feature type="compositionally biased region" description="Polar residues" evidence="1">
    <location>
        <begin position="738"/>
        <end position="750"/>
    </location>
</feature>
<feature type="compositionally biased region" description="Basic and acidic residues" evidence="1">
    <location>
        <begin position="751"/>
        <end position="783"/>
    </location>
</feature>
<feature type="region of interest" description="Disordered" evidence="1">
    <location>
        <begin position="738"/>
        <end position="783"/>
    </location>
</feature>
<feature type="compositionally biased region" description="Basic residues" evidence="1">
    <location>
        <begin position="868"/>
        <end position="879"/>
    </location>
</feature>
<dbReference type="EMBL" id="JAQQBS010001424">
    <property type="protein sequence ID" value="KAK0159185.1"/>
    <property type="molecule type" value="Genomic_DNA"/>
</dbReference>
<name>A0AA39C827_9HYME</name>
<keyword evidence="3" id="KW-1185">Reference proteome</keyword>
<reference evidence="2" key="2">
    <citation type="submission" date="2023-03" db="EMBL/GenBank/DDBJ databases">
        <authorList>
            <person name="Inwood S.N."/>
            <person name="Skelly J.G."/>
            <person name="Guhlin J."/>
            <person name="Harrop T.W.R."/>
            <person name="Goldson S.G."/>
            <person name="Dearden P.K."/>
        </authorList>
    </citation>
    <scope>NUCLEOTIDE SEQUENCE</scope>
    <source>
        <strain evidence="2">Irish</strain>
        <tissue evidence="2">Whole body</tissue>
    </source>
</reference>
<feature type="compositionally biased region" description="Basic and acidic residues" evidence="1">
    <location>
        <begin position="240"/>
        <end position="271"/>
    </location>
</feature>
<dbReference type="Proteomes" id="UP001168990">
    <property type="component" value="Unassembled WGS sequence"/>
</dbReference>
<feature type="compositionally biased region" description="Acidic residues" evidence="1">
    <location>
        <begin position="67"/>
        <end position="77"/>
    </location>
</feature>
<feature type="region of interest" description="Disordered" evidence="1">
    <location>
        <begin position="834"/>
        <end position="894"/>
    </location>
</feature>
<evidence type="ECO:0000313" key="2">
    <source>
        <dbReference type="EMBL" id="KAK0159185.1"/>
    </source>
</evidence>
<feature type="compositionally biased region" description="Basic and acidic residues" evidence="1">
    <location>
        <begin position="279"/>
        <end position="289"/>
    </location>
</feature>
<evidence type="ECO:0000313" key="3">
    <source>
        <dbReference type="Proteomes" id="UP001168990"/>
    </source>
</evidence>
<comment type="caution">
    <text evidence="2">The sequence shown here is derived from an EMBL/GenBank/DDBJ whole genome shotgun (WGS) entry which is preliminary data.</text>
</comment>
<feature type="region of interest" description="Disordered" evidence="1">
    <location>
        <begin position="1"/>
        <end position="325"/>
    </location>
</feature>
<dbReference type="AlphaFoldDB" id="A0AA39C827"/>
<feature type="compositionally biased region" description="Basic and acidic residues" evidence="1">
    <location>
        <begin position="173"/>
        <end position="188"/>
    </location>
</feature>
<feature type="compositionally biased region" description="Acidic residues" evidence="1">
    <location>
        <begin position="44"/>
        <end position="57"/>
    </location>
</feature>
<protein>
    <submittedName>
        <fullName evidence="2">Uncharacterized protein</fullName>
    </submittedName>
</protein>
<feature type="region of interest" description="Disordered" evidence="1">
    <location>
        <begin position="504"/>
        <end position="547"/>
    </location>
</feature>
<evidence type="ECO:0000256" key="1">
    <source>
        <dbReference type="SAM" id="MobiDB-lite"/>
    </source>
</evidence>
<feature type="compositionally biased region" description="Basic residues" evidence="1">
    <location>
        <begin position="303"/>
        <end position="321"/>
    </location>
</feature>